<feature type="transmembrane region" description="Helical" evidence="1">
    <location>
        <begin position="67"/>
        <end position="86"/>
    </location>
</feature>
<dbReference type="RefSeq" id="XP_029320083.1">
    <property type="nucleotide sequence ID" value="XM_029464223.1"/>
</dbReference>
<accession>A0A2U9R0B0</accession>
<dbReference type="AlphaFoldDB" id="A0A2U9R0B0"/>
<reference evidence="2 3" key="1">
    <citation type="submission" date="2018-06" db="EMBL/GenBank/DDBJ databases">
        <title>Population genomics shows no distinction between pathogenic Candida krusei and environmental Pichia kudriavzevii: One species, four names.</title>
        <authorList>
            <person name="Douglass A.P."/>
            <person name="Offei B."/>
            <person name="Braun-Galleani S."/>
            <person name="Coughlan A.Y."/>
            <person name="Martos A."/>
            <person name="Ortiz-Merino R.A."/>
            <person name="Byrne K.P."/>
            <person name="Wolfe K.H."/>
        </authorList>
    </citation>
    <scope>NUCLEOTIDE SEQUENCE [LARGE SCALE GENOMIC DNA]</scope>
    <source>
        <strain evidence="2 3">CBS573</strain>
    </source>
</reference>
<dbReference type="VEuPathDB" id="FungiDB:C5L36_0A11855"/>
<organism evidence="2 3">
    <name type="scientific">Pichia kudriavzevii</name>
    <name type="common">Yeast</name>
    <name type="synonym">Issatchenkia orientalis</name>
    <dbReference type="NCBI Taxonomy" id="4909"/>
    <lineage>
        <taxon>Eukaryota</taxon>
        <taxon>Fungi</taxon>
        <taxon>Dikarya</taxon>
        <taxon>Ascomycota</taxon>
        <taxon>Saccharomycotina</taxon>
        <taxon>Pichiomycetes</taxon>
        <taxon>Pichiales</taxon>
        <taxon>Pichiaceae</taxon>
        <taxon>Pichia</taxon>
    </lineage>
</organism>
<keyword evidence="3" id="KW-1185">Reference proteome</keyword>
<keyword evidence="1" id="KW-0472">Membrane</keyword>
<keyword evidence="1" id="KW-1133">Transmembrane helix</keyword>
<evidence type="ECO:0000313" key="3">
    <source>
        <dbReference type="Proteomes" id="UP000249293"/>
    </source>
</evidence>
<proteinExistence type="predicted"/>
<protein>
    <submittedName>
        <fullName evidence="2">Uncharacterized protein</fullName>
    </submittedName>
</protein>
<evidence type="ECO:0000313" key="2">
    <source>
        <dbReference type="EMBL" id="AWU74606.1"/>
    </source>
</evidence>
<sequence>MRPSARITLRSKKMTKMRDGGGSNSLSIRRRVDKTCRMCQIAKLGGGGDFFFLPKIKKTYRRVDPPLNSIVSVSLCALLSFFAVLLQQNTKKRKQPFGAMFRKCKSHHRKQATSH</sequence>
<evidence type="ECO:0000256" key="1">
    <source>
        <dbReference type="SAM" id="Phobius"/>
    </source>
</evidence>
<keyword evidence="1" id="KW-0812">Transmembrane</keyword>
<dbReference type="Proteomes" id="UP000249293">
    <property type="component" value="Chromosome 1"/>
</dbReference>
<name>A0A2U9R0B0_PICKU</name>
<dbReference type="GeneID" id="40382316"/>
<gene>
    <name evidence="2" type="ORF">C5L36_0A11855</name>
</gene>
<dbReference type="KEGG" id="pkz:C5L36_0A11855"/>
<dbReference type="EMBL" id="CP028773">
    <property type="protein sequence ID" value="AWU74606.1"/>
    <property type="molecule type" value="Genomic_DNA"/>
</dbReference>